<reference evidence="2 3" key="1">
    <citation type="submission" date="2020-10" db="EMBL/GenBank/DDBJ databases">
        <title>Sequencing the genomes of 1000 actinobacteria strains.</title>
        <authorList>
            <person name="Klenk H.-P."/>
        </authorList>
    </citation>
    <scope>NUCLEOTIDE SEQUENCE [LARGE SCALE GENOMIC DNA]</scope>
    <source>
        <strain evidence="2 3">DSM 43748</strain>
    </source>
</reference>
<dbReference type="SUPFAM" id="SSF53474">
    <property type="entry name" value="alpha/beta-Hydrolases"/>
    <property type="match status" value="1"/>
</dbReference>
<keyword evidence="2" id="KW-0645">Protease</keyword>
<dbReference type="PANTHER" id="PTHR43056">
    <property type="entry name" value="PEPTIDASE S9 PROLYL OLIGOPEPTIDASE"/>
    <property type="match status" value="1"/>
</dbReference>
<gene>
    <name evidence="2" type="ORF">H4W81_003944</name>
</gene>
<keyword evidence="2" id="KW-0031">Aminopeptidase</keyword>
<dbReference type="InterPro" id="IPR029058">
    <property type="entry name" value="AB_hydrolase_fold"/>
</dbReference>
<keyword evidence="2" id="KW-0378">Hydrolase</keyword>
<name>A0ABR9KH65_9ACTN</name>
<dbReference type="GO" id="GO:0004177">
    <property type="term" value="F:aminopeptidase activity"/>
    <property type="evidence" value="ECO:0007669"/>
    <property type="project" value="UniProtKB-KW"/>
</dbReference>
<evidence type="ECO:0000259" key="1">
    <source>
        <dbReference type="Pfam" id="PF00326"/>
    </source>
</evidence>
<feature type="domain" description="Peptidase S9 prolyl oligopeptidase catalytic" evidence="1">
    <location>
        <begin position="5"/>
        <end position="140"/>
    </location>
</feature>
<comment type="caution">
    <text evidence="2">The sequence shown here is derived from an EMBL/GenBank/DDBJ whole genome shotgun (WGS) entry which is preliminary data.</text>
</comment>
<sequence length="142" mass="15686">MSIDAGGWTAVAALTSSDVFAAGAAHYAITDPESWAAETHDFESRYLDGLVGPLPETRQRYLDRSPLLHARQASGPCLMLHGLEDAIVDVGQAERFASELDRHGKECALLTFPGERHGWRRQETIVAVLEAELAFYEKIFWG</sequence>
<accession>A0ABR9KH65</accession>
<keyword evidence="3" id="KW-1185">Reference proteome</keyword>
<dbReference type="PANTHER" id="PTHR43056:SF5">
    <property type="entry name" value="PEPTIDASE S9 PROLYL OLIGOPEPTIDASE CATALYTIC DOMAIN-CONTAINING PROTEIN"/>
    <property type="match status" value="1"/>
</dbReference>
<dbReference type="Gene3D" id="3.40.50.1820">
    <property type="entry name" value="alpha/beta hydrolase"/>
    <property type="match status" value="1"/>
</dbReference>
<organism evidence="2 3">
    <name type="scientific">Nonomuraea africana</name>
    <dbReference type="NCBI Taxonomy" id="46171"/>
    <lineage>
        <taxon>Bacteria</taxon>
        <taxon>Bacillati</taxon>
        <taxon>Actinomycetota</taxon>
        <taxon>Actinomycetes</taxon>
        <taxon>Streptosporangiales</taxon>
        <taxon>Streptosporangiaceae</taxon>
        <taxon>Nonomuraea</taxon>
    </lineage>
</organism>
<evidence type="ECO:0000313" key="2">
    <source>
        <dbReference type="EMBL" id="MBE1561165.1"/>
    </source>
</evidence>
<dbReference type="InterPro" id="IPR001375">
    <property type="entry name" value="Peptidase_S9_cat"/>
</dbReference>
<evidence type="ECO:0000313" key="3">
    <source>
        <dbReference type="Proteomes" id="UP000661607"/>
    </source>
</evidence>
<dbReference type="Proteomes" id="UP000661607">
    <property type="component" value="Unassembled WGS sequence"/>
</dbReference>
<dbReference type="InterPro" id="IPR050585">
    <property type="entry name" value="Xaa-Pro_dipeptidyl-ppase/CocE"/>
</dbReference>
<dbReference type="EMBL" id="JADBEF010000001">
    <property type="protein sequence ID" value="MBE1561165.1"/>
    <property type="molecule type" value="Genomic_DNA"/>
</dbReference>
<dbReference type="Pfam" id="PF00326">
    <property type="entry name" value="Peptidase_S9"/>
    <property type="match status" value="1"/>
</dbReference>
<dbReference type="RefSeq" id="WP_225958697.1">
    <property type="nucleotide sequence ID" value="NZ_BAAASY010000020.1"/>
</dbReference>
<protein>
    <submittedName>
        <fullName evidence="2">Dipeptidyl aminopeptidase/acylaminoacyl peptidase</fullName>
    </submittedName>
</protein>
<proteinExistence type="predicted"/>